<keyword evidence="1" id="KW-0812">Transmembrane</keyword>
<keyword evidence="1" id="KW-1133">Transmembrane helix</keyword>
<dbReference type="EMBL" id="JBEDUW010000002">
    <property type="protein sequence ID" value="KAK9941720.1"/>
    <property type="molecule type" value="Genomic_DNA"/>
</dbReference>
<evidence type="ECO:0008006" key="4">
    <source>
        <dbReference type="Google" id="ProtNLM"/>
    </source>
</evidence>
<keyword evidence="1" id="KW-0472">Membrane</keyword>
<dbReference type="AlphaFoldDB" id="A0AAW1XY76"/>
<evidence type="ECO:0000313" key="2">
    <source>
        <dbReference type="EMBL" id="KAK9941720.1"/>
    </source>
</evidence>
<accession>A0AAW1XY76</accession>
<evidence type="ECO:0000256" key="1">
    <source>
        <dbReference type="SAM" id="Phobius"/>
    </source>
</evidence>
<feature type="transmembrane region" description="Helical" evidence="1">
    <location>
        <begin position="78"/>
        <end position="97"/>
    </location>
</feature>
<dbReference type="Proteomes" id="UP001457282">
    <property type="component" value="Unassembled WGS sequence"/>
</dbReference>
<proteinExistence type="predicted"/>
<organism evidence="2 3">
    <name type="scientific">Rubus argutus</name>
    <name type="common">Southern blackberry</name>
    <dbReference type="NCBI Taxonomy" id="59490"/>
    <lineage>
        <taxon>Eukaryota</taxon>
        <taxon>Viridiplantae</taxon>
        <taxon>Streptophyta</taxon>
        <taxon>Embryophyta</taxon>
        <taxon>Tracheophyta</taxon>
        <taxon>Spermatophyta</taxon>
        <taxon>Magnoliopsida</taxon>
        <taxon>eudicotyledons</taxon>
        <taxon>Gunneridae</taxon>
        <taxon>Pentapetalae</taxon>
        <taxon>rosids</taxon>
        <taxon>fabids</taxon>
        <taxon>Rosales</taxon>
        <taxon>Rosaceae</taxon>
        <taxon>Rosoideae</taxon>
        <taxon>Rosoideae incertae sedis</taxon>
        <taxon>Rubus</taxon>
    </lineage>
</organism>
<gene>
    <name evidence="2" type="ORF">M0R45_007416</name>
</gene>
<comment type="caution">
    <text evidence="2">The sequence shown here is derived from an EMBL/GenBank/DDBJ whole genome shotgun (WGS) entry which is preliminary data.</text>
</comment>
<evidence type="ECO:0000313" key="3">
    <source>
        <dbReference type="Proteomes" id="UP001457282"/>
    </source>
</evidence>
<keyword evidence="3" id="KW-1185">Reference proteome</keyword>
<sequence>MTLVSMAKATKRETSAASGMGICTGFAARIGDAGWVVVRRPCGFAGHGGGHGGFGFGHCEGCVVMVLVVKGWMSSTGWIGYVRIGCLAGLVFLFYGLQIG</sequence>
<protein>
    <recommendedName>
        <fullName evidence="4">NADH dehydrogenase subunit 6</fullName>
    </recommendedName>
</protein>
<reference evidence="2 3" key="1">
    <citation type="journal article" date="2023" name="G3 (Bethesda)">
        <title>A chromosome-length genome assembly and annotation of blackberry (Rubus argutus, cv. 'Hillquist').</title>
        <authorList>
            <person name="Bruna T."/>
            <person name="Aryal R."/>
            <person name="Dudchenko O."/>
            <person name="Sargent D.J."/>
            <person name="Mead D."/>
            <person name="Buti M."/>
            <person name="Cavallini A."/>
            <person name="Hytonen T."/>
            <person name="Andres J."/>
            <person name="Pham M."/>
            <person name="Weisz D."/>
            <person name="Mascagni F."/>
            <person name="Usai G."/>
            <person name="Natali L."/>
            <person name="Bassil N."/>
            <person name="Fernandez G.E."/>
            <person name="Lomsadze A."/>
            <person name="Armour M."/>
            <person name="Olukolu B."/>
            <person name="Poorten T."/>
            <person name="Britton C."/>
            <person name="Davik J."/>
            <person name="Ashrafi H."/>
            <person name="Aiden E.L."/>
            <person name="Borodovsky M."/>
            <person name="Worthington M."/>
        </authorList>
    </citation>
    <scope>NUCLEOTIDE SEQUENCE [LARGE SCALE GENOMIC DNA]</scope>
    <source>
        <strain evidence="2">PI 553951</strain>
    </source>
</reference>
<name>A0AAW1XY76_RUBAR</name>